<evidence type="ECO:0000313" key="1">
    <source>
        <dbReference type="EMBL" id="OGI50706.1"/>
    </source>
</evidence>
<dbReference type="AlphaFoldDB" id="A0A1F6U008"/>
<proteinExistence type="predicted"/>
<organism evidence="1 2">
    <name type="scientific">Candidatus Muproteobacteria bacterium RIFCSPHIGHO2_02_FULL_65_16</name>
    <dbReference type="NCBI Taxonomy" id="1817766"/>
    <lineage>
        <taxon>Bacteria</taxon>
        <taxon>Pseudomonadati</taxon>
        <taxon>Pseudomonadota</taxon>
        <taxon>Candidatus Muproteobacteria</taxon>
    </lineage>
</organism>
<evidence type="ECO:0000313" key="2">
    <source>
        <dbReference type="Proteomes" id="UP000179362"/>
    </source>
</evidence>
<sequence length="60" mass="6602">MHEVTVGLDGEAELARADAARRMDELRAQLPDAATKQVVKWVREDRERAAGAVAPLTGFR</sequence>
<dbReference type="EMBL" id="MFTA01000078">
    <property type="protein sequence ID" value="OGI50706.1"/>
    <property type="molecule type" value="Genomic_DNA"/>
</dbReference>
<comment type="caution">
    <text evidence="1">The sequence shown here is derived from an EMBL/GenBank/DDBJ whole genome shotgun (WGS) entry which is preliminary data.</text>
</comment>
<accession>A0A1F6U008</accession>
<name>A0A1F6U008_9PROT</name>
<dbReference type="Proteomes" id="UP000179362">
    <property type="component" value="Unassembled WGS sequence"/>
</dbReference>
<gene>
    <name evidence="1" type="ORF">A3B81_03030</name>
</gene>
<protein>
    <submittedName>
        <fullName evidence="1">Uncharacterized protein</fullName>
    </submittedName>
</protein>
<reference evidence="1 2" key="1">
    <citation type="journal article" date="2016" name="Nat. Commun.">
        <title>Thousands of microbial genomes shed light on interconnected biogeochemical processes in an aquifer system.</title>
        <authorList>
            <person name="Anantharaman K."/>
            <person name="Brown C.T."/>
            <person name="Hug L.A."/>
            <person name="Sharon I."/>
            <person name="Castelle C.J."/>
            <person name="Probst A.J."/>
            <person name="Thomas B.C."/>
            <person name="Singh A."/>
            <person name="Wilkins M.J."/>
            <person name="Karaoz U."/>
            <person name="Brodie E.L."/>
            <person name="Williams K.H."/>
            <person name="Hubbard S.S."/>
            <person name="Banfield J.F."/>
        </authorList>
    </citation>
    <scope>NUCLEOTIDE SEQUENCE [LARGE SCALE GENOMIC DNA]</scope>
</reference>